<dbReference type="InterPro" id="IPR000383">
    <property type="entry name" value="Xaa-Pro-like_dom"/>
</dbReference>
<accession>A0A0F5HXE3</accession>
<dbReference type="Gene3D" id="2.60.120.260">
    <property type="entry name" value="Galactose-binding domain-like"/>
    <property type="match status" value="1"/>
</dbReference>
<dbReference type="GO" id="GO:0008239">
    <property type="term" value="F:dipeptidyl-peptidase activity"/>
    <property type="evidence" value="ECO:0007669"/>
    <property type="project" value="InterPro"/>
</dbReference>
<dbReference type="PANTHER" id="PTHR43056:SF10">
    <property type="entry name" value="COCE_NOND FAMILY, PUTATIVE (AFU_ORTHOLOGUE AFUA_7G00600)-RELATED"/>
    <property type="match status" value="1"/>
</dbReference>
<evidence type="ECO:0000313" key="4">
    <source>
        <dbReference type="Proteomes" id="UP000031563"/>
    </source>
</evidence>
<sequence>MSIIVEKNIECILSDGIILRADVYRPDKNGTYPVLMIRLPYDKTARRYYDEYLEVPRMVQAGYVVILQDVRGRFASEGEFYPFIHEGKDGYESVEWAARLPYSNGKVGLFGMSYHGYTQLATATERPPSLRAIAPVMTMADPWVDLLNGEGAMSISNFETWTLGSIVEDQLKCRNDPKAQKVQGYIDQLEEWQRYAPADEWPPMKELDPHSFFFDVMHGKVDTAFKEQMTLMGKLPKLEIPALFIGGWFDALLTPTLKAYKAYGGTKMLWVGPWTHEEMSGRAGEKFFEKAAKHIGVDQILDPTELHIQWFNHWLKGEPLSIRKPVHLYLMGEKSWSAYEEWPPPARTQVLFLDSEGQSQSRKGDGRLTDVPADSSTASLLKLDPKHPVPTRGGGVLIAGHSSGMFDIGDIQEREDVLVYTTAALEADLRLLGTVTATIWISSPTPLVDLFVRLSDVEPAGKVFNVIDTFHRQEAEDDQPVCIELEVGHTAYLLKKGHRLRLDIAASNAPRYDVNLNNGQTTKTAASGEIAYEHVYHGGSTASSITLSIV</sequence>
<name>A0A0F5I5Z5_BACTR</name>
<dbReference type="Pfam" id="PF08530">
    <property type="entry name" value="PepX_C"/>
    <property type="match status" value="1"/>
</dbReference>
<dbReference type="InterPro" id="IPR008979">
    <property type="entry name" value="Galactose-bd-like_sf"/>
</dbReference>
<dbReference type="InterPro" id="IPR050585">
    <property type="entry name" value="Xaa-Pro_dipeptidyl-ppase/CocE"/>
</dbReference>
<dbReference type="PANTHER" id="PTHR43056">
    <property type="entry name" value="PEPTIDASE S9 PROLYL OLIGOPEPTIDASE"/>
    <property type="match status" value="1"/>
</dbReference>
<dbReference type="Proteomes" id="UP000031563">
    <property type="component" value="Unassembled WGS sequence"/>
</dbReference>
<dbReference type="RefSeq" id="WP_039233237.1">
    <property type="nucleotide sequence ID" value="NZ_JWIR02000027.1"/>
</dbReference>
<feature type="domain" description="Xaa-Pro dipeptidyl-peptidase C-terminal" evidence="2">
    <location>
        <begin position="308"/>
        <end position="546"/>
    </location>
</feature>
<evidence type="ECO:0000313" key="3">
    <source>
        <dbReference type="EMBL" id="KKB40695.1"/>
    </source>
</evidence>
<dbReference type="InterPro" id="IPR029058">
    <property type="entry name" value="AB_hydrolase_fold"/>
</dbReference>
<keyword evidence="1 3" id="KW-0378">Hydrolase</keyword>
<dbReference type="SUPFAM" id="SSF49785">
    <property type="entry name" value="Galactose-binding domain-like"/>
    <property type="match status" value="1"/>
</dbReference>
<protein>
    <submittedName>
        <fullName evidence="3">Hydrolase, CocE/NonD family</fullName>
    </submittedName>
</protein>
<dbReference type="AlphaFoldDB" id="A0A0F5I5Z5"/>
<organism evidence="3 4">
    <name type="scientific">Bacillus thermotolerans</name>
    <name type="common">Quasibacillus thermotolerans</name>
    <dbReference type="NCBI Taxonomy" id="1221996"/>
    <lineage>
        <taxon>Bacteria</taxon>
        <taxon>Bacillati</taxon>
        <taxon>Bacillota</taxon>
        <taxon>Bacilli</taxon>
        <taxon>Bacillales</taxon>
        <taxon>Bacillaceae</taxon>
        <taxon>Bacillus</taxon>
    </lineage>
</organism>
<comment type="caution">
    <text evidence="3">The sequence shown here is derived from an EMBL/GenBank/DDBJ whole genome shotgun (WGS) entry which is preliminary data.</text>
</comment>
<dbReference type="NCBIfam" id="TIGR00976">
    <property type="entry name" value="CocE_NonD"/>
    <property type="match status" value="1"/>
</dbReference>
<dbReference type="EMBL" id="JWIR02000027">
    <property type="protein sequence ID" value="KKB40695.1"/>
    <property type="molecule type" value="Genomic_DNA"/>
</dbReference>
<dbReference type="SMART" id="SM00939">
    <property type="entry name" value="PepX_C"/>
    <property type="match status" value="1"/>
</dbReference>
<keyword evidence="4" id="KW-1185">Reference proteome</keyword>
<proteinExistence type="predicted"/>
<dbReference type="OrthoDB" id="319764at2"/>
<gene>
    <name evidence="3" type="ORF">QY95_01269</name>
</gene>
<accession>A0A0F5I5Z5</accession>
<evidence type="ECO:0000256" key="1">
    <source>
        <dbReference type="ARBA" id="ARBA00022801"/>
    </source>
</evidence>
<reference evidence="3" key="1">
    <citation type="submission" date="2015-02" db="EMBL/GenBank/DDBJ databases">
        <title>Genome Assembly of Bacillaceae bacterium MTCC 8252.</title>
        <authorList>
            <person name="Verma A."/>
            <person name="Khatri I."/>
            <person name="Mual P."/>
            <person name="Subramanian S."/>
            <person name="Krishnamurthi S."/>
        </authorList>
    </citation>
    <scope>NUCLEOTIDE SEQUENCE [LARGE SCALE GENOMIC DNA]</scope>
    <source>
        <strain evidence="3">MTCC 8252</strain>
    </source>
</reference>
<dbReference type="SUPFAM" id="SSF53474">
    <property type="entry name" value="alpha/beta-Hydrolases"/>
    <property type="match status" value="1"/>
</dbReference>
<dbReference type="InterPro" id="IPR013736">
    <property type="entry name" value="Xaa-Pro_dipept_C"/>
</dbReference>
<dbReference type="InterPro" id="IPR005674">
    <property type="entry name" value="CocE/Ser_esterase"/>
</dbReference>
<dbReference type="Gene3D" id="3.40.50.1820">
    <property type="entry name" value="alpha/beta hydrolase"/>
    <property type="match status" value="1"/>
</dbReference>
<dbReference type="STRING" id="1221996.QY95_01269"/>
<dbReference type="Pfam" id="PF02129">
    <property type="entry name" value="Peptidase_S15"/>
    <property type="match status" value="1"/>
</dbReference>
<evidence type="ECO:0000259" key="2">
    <source>
        <dbReference type="SMART" id="SM00939"/>
    </source>
</evidence>
<dbReference type="Gene3D" id="1.10.3020.10">
    <property type="entry name" value="alpha-amino acid ester hydrolase ( Helical cap domain)"/>
    <property type="match status" value="1"/>
</dbReference>